<evidence type="ECO:0000313" key="4">
    <source>
        <dbReference type="EMBL" id="SCF31265.1"/>
    </source>
</evidence>
<dbReference type="SUPFAM" id="SSF52540">
    <property type="entry name" value="P-loop containing nucleoside triphosphate hydrolases"/>
    <property type="match status" value="1"/>
</dbReference>
<dbReference type="SUPFAM" id="SSF46894">
    <property type="entry name" value="C-terminal effector domain of the bipartite response regulators"/>
    <property type="match status" value="1"/>
</dbReference>
<keyword evidence="5" id="KW-1185">Reference proteome</keyword>
<dbReference type="Gene3D" id="3.40.50.300">
    <property type="entry name" value="P-loop containing nucleotide triphosphate hydrolases"/>
    <property type="match status" value="1"/>
</dbReference>
<dbReference type="GO" id="GO:0005737">
    <property type="term" value="C:cytoplasm"/>
    <property type="evidence" value="ECO:0007669"/>
    <property type="project" value="TreeGrafter"/>
</dbReference>
<sequence>MPMGVTRLVGRTDEVRTLARTLTSTRDGDGRAVFLVGEPGIGKSRLAAATRDLASATGTRVLHGRCGAVGPAIPLRPLREALLSVTAVLPPADLAVLGPYRSALARLVPDWAVGDPPGPQPSDHDLLALAEGVLRLTGLAGRDRGCLLVLEDLHDADDPTLAVLDYLVDNVGRQPTTLLGTLRADAGPALDLVRAAARRGACRLVPLGPLDPDDLRRLAGVRLDTHPDELPQPAIDLLWAGSGGNPGVAEDTLGELVDAGVLRPTPTGWRVGRERVDDPAALPTLTRPVDRLAPARRELLSLGATLGPVFLVAVLCQATGRPEREVHEDLADATAARFVRPDGPEPDRYRFVHPVLGGALLARLDPAARRRLARRAADAVTVVHRGLPGPHVRTAADLWLRAGDPAAAGRLLAEAGRRAVDRGAAEEAVELLQRAGDLLADAEAAHRATVLESLINALTEAGAAGRALGHAAALGDLADRLDPRHRARLHTALAWAATTAGLAGDARRHVELARALLGPDATEPDTAPVDVVAAHLTACGGGPDRVAEAEAAARRVETVARAAGLPAVAWRADLLLGELTRPRDPAEATDHLNRAWSVAVRQPAPVWEIHSLVRLGDDDALRTGDLNRLERAHRTAARVGALHARHEAETRLALHAVLQGRFTAADLLTERVLAAATRHRSPRAARHALLLRATAAAHRGRHRAMTDALIGFRRHGGDADRYAPWTHGLIRLFAALLREDRPRALHESTRAARADRDHPTVCPLAGRHGLDLLLRTVTDTDDPPAAPADDPPGRLRWNQQFRLFAHAVRHGRAGRADEATDAVREAVRVAAPYPVAGHLGLRLVGEAALTDGWGEPVEWLRAAEDHFHRTDVPAVAAACRSLLRRAGSRPLQRRAGVEEIPGVLRAAGVTPREYEVLLLLAGRLSNREIADRLHLSARTVEKHVASLITKTGQPDRIAVGRLAATGAPPGAAAQV</sequence>
<dbReference type="InParanoid" id="A0A1C4ZEC9"/>
<protein>
    <submittedName>
        <fullName evidence="4">Regulatory protein, luxR family</fullName>
    </submittedName>
</protein>
<keyword evidence="1" id="KW-0547">Nucleotide-binding</keyword>
<dbReference type="AlphaFoldDB" id="A0A1C4ZEC9"/>
<dbReference type="Gene3D" id="1.10.10.10">
    <property type="entry name" value="Winged helix-like DNA-binding domain superfamily/Winged helix DNA-binding domain"/>
    <property type="match status" value="1"/>
</dbReference>
<name>A0A1C4ZEC9_MICEC</name>
<reference evidence="5" key="1">
    <citation type="submission" date="2016-06" db="EMBL/GenBank/DDBJ databases">
        <authorList>
            <person name="Varghese N."/>
            <person name="Submissions Spin"/>
        </authorList>
    </citation>
    <scope>NUCLEOTIDE SEQUENCE [LARGE SCALE GENOMIC DNA]</scope>
    <source>
        <strain evidence="5">DSM 43816</strain>
    </source>
</reference>
<dbReference type="SMART" id="SM00421">
    <property type="entry name" value="HTH_LUXR"/>
    <property type="match status" value="1"/>
</dbReference>
<proteinExistence type="predicted"/>
<dbReference type="InterPro" id="IPR041664">
    <property type="entry name" value="AAA_16"/>
</dbReference>
<evidence type="ECO:0000256" key="1">
    <source>
        <dbReference type="ARBA" id="ARBA00022741"/>
    </source>
</evidence>
<dbReference type="InterPro" id="IPR016032">
    <property type="entry name" value="Sig_transdc_resp-reg_C-effctor"/>
</dbReference>
<dbReference type="PROSITE" id="PS50043">
    <property type="entry name" value="HTH_LUXR_2"/>
    <property type="match status" value="1"/>
</dbReference>
<dbReference type="GO" id="GO:0005524">
    <property type="term" value="F:ATP binding"/>
    <property type="evidence" value="ECO:0007669"/>
    <property type="project" value="UniProtKB-KW"/>
</dbReference>
<dbReference type="PANTHER" id="PTHR16305:SF35">
    <property type="entry name" value="TRANSCRIPTIONAL ACTIVATOR DOMAIN"/>
    <property type="match status" value="1"/>
</dbReference>
<gene>
    <name evidence="4" type="ORF">GA0070618_5131</name>
</gene>
<dbReference type="EMBL" id="LT607413">
    <property type="protein sequence ID" value="SCF31265.1"/>
    <property type="molecule type" value="Genomic_DNA"/>
</dbReference>
<dbReference type="PRINTS" id="PR00038">
    <property type="entry name" value="HTHLUXR"/>
</dbReference>
<evidence type="ECO:0000256" key="2">
    <source>
        <dbReference type="ARBA" id="ARBA00022840"/>
    </source>
</evidence>
<dbReference type="GO" id="GO:0006355">
    <property type="term" value="P:regulation of DNA-templated transcription"/>
    <property type="evidence" value="ECO:0007669"/>
    <property type="project" value="InterPro"/>
</dbReference>
<evidence type="ECO:0000259" key="3">
    <source>
        <dbReference type="PROSITE" id="PS50043"/>
    </source>
</evidence>
<dbReference type="PANTHER" id="PTHR16305">
    <property type="entry name" value="TESTICULAR SOLUBLE ADENYLYL CYCLASE"/>
    <property type="match status" value="1"/>
</dbReference>
<dbReference type="CDD" id="cd06170">
    <property type="entry name" value="LuxR_C_like"/>
    <property type="match status" value="1"/>
</dbReference>
<dbReference type="GO" id="GO:0004016">
    <property type="term" value="F:adenylate cyclase activity"/>
    <property type="evidence" value="ECO:0007669"/>
    <property type="project" value="TreeGrafter"/>
</dbReference>
<organism evidence="4 5">
    <name type="scientific">Micromonospora echinospora</name>
    <name type="common">Micromonospora purpurea</name>
    <dbReference type="NCBI Taxonomy" id="1877"/>
    <lineage>
        <taxon>Bacteria</taxon>
        <taxon>Bacillati</taxon>
        <taxon>Actinomycetota</taxon>
        <taxon>Actinomycetes</taxon>
        <taxon>Micromonosporales</taxon>
        <taxon>Micromonosporaceae</taxon>
        <taxon>Micromonospora</taxon>
    </lineage>
</organism>
<feature type="domain" description="HTH luxR-type" evidence="3">
    <location>
        <begin position="902"/>
        <end position="967"/>
    </location>
</feature>
<accession>A0A1C4ZEC9</accession>
<dbReference type="InterPro" id="IPR000792">
    <property type="entry name" value="Tscrpt_reg_LuxR_C"/>
</dbReference>
<dbReference type="RefSeq" id="WP_088983881.1">
    <property type="nucleotide sequence ID" value="NZ_LT607413.1"/>
</dbReference>
<evidence type="ECO:0000313" key="5">
    <source>
        <dbReference type="Proteomes" id="UP000198253"/>
    </source>
</evidence>
<dbReference type="Pfam" id="PF00196">
    <property type="entry name" value="GerE"/>
    <property type="match status" value="1"/>
</dbReference>
<dbReference type="OrthoDB" id="5378762at2"/>
<dbReference type="GO" id="GO:0003677">
    <property type="term" value="F:DNA binding"/>
    <property type="evidence" value="ECO:0007669"/>
    <property type="project" value="InterPro"/>
</dbReference>
<dbReference type="Pfam" id="PF13191">
    <property type="entry name" value="AAA_16"/>
    <property type="match status" value="1"/>
</dbReference>
<dbReference type="InterPro" id="IPR036388">
    <property type="entry name" value="WH-like_DNA-bd_sf"/>
</dbReference>
<dbReference type="InterPro" id="IPR027417">
    <property type="entry name" value="P-loop_NTPase"/>
</dbReference>
<keyword evidence="2" id="KW-0067">ATP-binding</keyword>
<dbReference type="Proteomes" id="UP000198253">
    <property type="component" value="Chromosome I"/>
</dbReference>